<gene>
    <name evidence="1" type="ORF">RPERSI_LOCUS13413</name>
</gene>
<keyword evidence="2" id="KW-1185">Reference proteome</keyword>
<evidence type="ECO:0000313" key="1">
    <source>
        <dbReference type="EMBL" id="CAG8743612.1"/>
    </source>
</evidence>
<reference evidence="1" key="1">
    <citation type="submission" date="2021-06" db="EMBL/GenBank/DDBJ databases">
        <authorList>
            <person name="Kallberg Y."/>
            <person name="Tangrot J."/>
            <person name="Rosling A."/>
        </authorList>
    </citation>
    <scope>NUCLEOTIDE SEQUENCE</scope>
    <source>
        <strain evidence="1">MA461A</strain>
    </source>
</reference>
<comment type="caution">
    <text evidence="1">The sequence shown here is derived from an EMBL/GenBank/DDBJ whole genome shotgun (WGS) entry which is preliminary data.</text>
</comment>
<sequence>DISSTYEEAVRLTAQNVSQTQISQSEIPRIQGQENVDYL</sequence>
<proteinExistence type="predicted"/>
<dbReference type="EMBL" id="CAJVQC010029779">
    <property type="protein sequence ID" value="CAG8743612.1"/>
    <property type="molecule type" value="Genomic_DNA"/>
</dbReference>
<feature type="non-terminal residue" evidence="1">
    <location>
        <position position="1"/>
    </location>
</feature>
<protein>
    <submittedName>
        <fullName evidence="1">25168_t:CDS:1</fullName>
    </submittedName>
</protein>
<evidence type="ECO:0000313" key="2">
    <source>
        <dbReference type="Proteomes" id="UP000789920"/>
    </source>
</evidence>
<dbReference type="Proteomes" id="UP000789920">
    <property type="component" value="Unassembled WGS sequence"/>
</dbReference>
<accession>A0ACA9QC50</accession>
<name>A0ACA9QC50_9GLOM</name>
<organism evidence="1 2">
    <name type="scientific">Racocetra persica</name>
    <dbReference type="NCBI Taxonomy" id="160502"/>
    <lineage>
        <taxon>Eukaryota</taxon>
        <taxon>Fungi</taxon>
        <taxon>Fungi incertae sedis</taxon>
        <taxon>Mucoromycota</taxon>
        <taxon>Glomeromycotina</taxon>
        <taxon>Glomeromycetes</taxon>
        <taxon>Diversisporales</taxon>
        <taxon>Gigasporaceae</taxon>
        <taxon>Racocetra</taxon>
    </lineage>
</organism>